<dbReference type="GO" id="GO:0005344">
    <property type="term" value="F:oxygen carrier activity"/>
    <property type="evidence" value="ECO:0007669"/>
    <property type="project" value="UniProtKB-KW"/>
</dbReference>
<evidence type="ECO:0000256" key="3">
    <source>
        <dbReference type="ARBA" id="ARBA00022621"/>
    </source>
</evidence>
<dbReference type="Gene3D" id="1.10.490.10">
    <property type="entry name" value="Globins"/>
    <property type="match status" value="1"/>
</dbReference>
<evidence type="ECO:0000256" key="2">
    <source>
        <dbReference type="ARBA" id="ARBA00022617"/>
    </source>
</evidence>
<protein>
    <submittedName>
        <fullName evidence="8">Hemin receptor</fullName>
    </submittedName>
</protein>
<accession>A0A975AL75</accession>
<dbReference type="GO" id="GO:0019825">
    <property type="term" value="F:oxygen binding"/>
    <property type="evidence" value="ECO:0007669"/>
    <property type="project" value="InterPro"/>
</dbReference>
<keyword evidence="8" id="KW-0675">Receptor</keyword>
<dbReference type="InterPro" id="IPR009050">
    <property type="entry name" value="Globin-like_sf"/>
</dbReference>
<dbReference type="EMBL" id="CP071504">
    <property type="protein sequence ID" value="QSX29958.1"/>
    <property type="molecule type" value="Genomic_DNA"/>
</dbReference>
<name>A0A975AL75_9GAMM</name>
<dbReference type="PANTHER" id="PTHR46458:SF1">
    <property type="entry name" value="GEO09476P1"/>
    <property type="match status" value="1"/>
</dbReference>
<dbReference type="Pfam" id="PF00042">
    <property type="entry name" value="Globin"/>
    <property type="match status" value="1"/>
</dbReference>
<dbReference type="GO" id="GO:0020037">
    <property type="term" value="F:heme binding"/>
    <property type="evidence" value="ECO:0007669"/>
    <property type="project" value="InterPro"/>
</dbReference>
<evidence type="ECO:0000259" key="7">
    <source>
        <dbReference type="PROSITE" id="PS01033"/>
    </source>
</evidence>
<organism evidence="8 9">
    <name type="scientific">Shewanella cyperi</name>
    <dbReference type="NCBI Taxonomy" id="2814292"/>
    <lineage>
        <taxon>Bacteria</taxon>
        <taxon>Pseudomonadati</taxon>
        <taxon>Pseudomonadota</taxon>
        <taxon>Gammaproteobacteria</taxon>
        <taxon>Alteromonadales</taxon>
        <taxon>Shewanellaceae</taxon>
        <taxon>Shewanella</taxon>
    </lineage>
</organism>
<comment type="similarity">
    <text evidence="6">Belongs to the globin family.</text>
</comment>
<feature type="domain" description="Globin" evidence="7">
    <location>
        <begin position="2"/>
        <end position="136"/>
    </location>
</feature>
<dbReference type="InterPro" id="IPR012292">
    <property type="entry name" value="Globin/Proto"/>
</dbReference>
<evidence type="ECO:0000313" key="8">
    <source>
        <dbReference type="EMBL" id="QSX29958.1"/>
    </source>
</evidence>
<dbReference type="Proteomes" id="UP000663281">
    <property type="component" value="Chromosome"/>
</dbReference>
<dbReference type="SUPFAM" id="SSF46458">
    <property type="entry name" value="Globin-like"/>
    <property type="match status" value="1"/>
</dbReference>
<dbReference type="CDD" id="cd12131">
    <property type="entry name" value="HGbI-like"/>
    <property type="match status" value="1"/>
</dbReference>
<dbReference type="PANTHER" id="PTHR46458">
    <property type="entry name" value="BLR2807 PROTEIN"/>
    <property type="match status" value="1"/>
</dbReference>
<gene>
    <name evidence="8" type="ORF">JYB88_17555</name>
</gene>
<dbReference type="RefSeq" id="WP_207321302.1">
    <property type="nucleotide sequence ID" value="NZ_CP071501.1"/>
</dbReference>
<dbReference type="InterPro" id="IPR000971">
    <property type="entry name" value="Globin"/>
</dbReference>
<dbReference type="KEGG" id="scyp:JYB88_17555"/>
<keyword evidence="2 6" id="KW-0349">Heme</keyword>
<keyword evidence="1 6" id="KW-0813">Transport</keyword>
<evidence type="ECO:0000256" key="4">
    <source>
        <dbReference type="ARBA" id="ARBA00022723"/>
    </source>
</evidence>
<keyword evidence="4" id="KW-0479">Metal-binding</keyword>
<dbReference type="GO" id="GO:0046872">
    <property type="term" value="F:metal ion binding"/>
    <property type="evidence" value="ECO:0007669"/>
    <property type="project" value="UniProtKB-KW"/>
</dbReference>
<evidence type="ECO:0000256" key="6">
    <source>
        <dbReference type="RuleBase" id="RU000356"/>
    </source>
</evidence>
<sequence length="142" mass="15756">MSVTAQQVRLIKHSFALVKPEADAAAALFYRTLFEIDPKLKLLFRQDLRSQGRKLMAMLDAAVQGLDAPDKLVPILQDLARRHVKYGVKTNHFSPVGNALLFTLKQGLGDAYTDEVKAAWIAVIHLVADVMKAEMDKEVTPA</sequence>
<evidence type="ECO:0000256" key="5">
    <source>
        <dbReference type="ARBA" id="ARBA00023004"/>
    </source>
</evidence>
<reference evidence="8 9" key="1">
    <citation type="submission" date="2021-03" db="EMBL/GenBank/DDBJ databases">
        <title>Novel species identification of genus Shewanella.</title>
        <authorList>
            <person name="Liu G."/>
            <person name="Zhang Q."/>
        </authorList>
    </citation>
    <scope>NUCLEOTIDE SEQUENCE [LARGE SCALE GENOMIC DNA]</scope>
    <source>
        <strain evidence="8 9">FJAT-53726</strain>
    </source>
</reference>
<dbReference type="PROSITE" id="PS01033">
    <property type="entry name" value="GLOBIN"/>
    <property type="match status" value="1"/>
</dbReference>
<keyword evidence="3 6" id="KW-0561">Oxygen transport</keyword>
<evidence type="ECO:0000256" key="1">
    <source>
        <dbReference type="ARBA" id="ARBA00022448"/>
    </source>
</evidence>
<proteinExistence type="inferred from homology"/>
<keyword evidence="5" id="KW-0408">Iron</keyword>
<dbReference type="InterPro" id="IPR050532">
    <property type="entry name" value="Globin-like_OT"/>
</dbReference>
<keyword evidence="9" id="KW-1185">Reference proteome</keyword>
<dbReference type="AlphaFoldDB" id="A0A975AL75"/>
<evidence type="ECO:0000313" key="9">
    <source>
        <dbReference type="Proteomes" id="UP000663281"/>
    </source>
</evidence>